<dbReference type="AlphaFoldDB" id="A0A1Y2HAQ3"/>
<keyword evidence="8" id="KW-0679">Respiratory chain</keyword>
<dbReference type="STRING" id="765915.A0A1Y2HAQ3"/>
<comment type="similarity">
    <text evidence="3">Belongs to the complex I LYR family.</text>
</comment>
<evidence type="ECO:0000256" key="13">
    <source>
        <dbReference type="ARBA" id="ARBA00023136"/>
    </source>
</evidence>
<evidence type="ECO:0000256" key="14">
    <source>
        <dbReference type="ARBA" id="ARBA00030192"/>
    </source>
</evidence>
<feature type="domain" description="Complex 1 LYR protein" evidence="16">
    <location>
        <begin position="10"/>
        <end position="66"/>
    </location>
</feature>
<evidence type="ECO:0000256" key="3">
    <source>
        <dbReference type="ARBA" id="ARBA00009508"/>
    </source>
</evidence>
<evidence type="ECO:0000256" key="7">
    <source>
        <dbReference type="ARBA" id="ARBA00022553"/>
    </source>
</evidence>
<dbReference type="EMBL" id="MCFL01000056">
    <property type="protein sequence ID" value="ORZ31667.1"/>
    <property type="molecule type" value="Genomic_DNA"/>
</dbReference>
<evidence type="ECO:0000256" key="10">
    <source>
        <dbReference type="ARBA" id="ARBA00022982"/>
    </source>
</evidence>
<dbReference type="InterPro" id="IPR033034">
    <property type="entry name" value="NDUFB9"/>
</dbReference>
<gene>
    <name evidence="17" type="ORF">BCR44DRAFT_62230</name>
</gene>
<evidence type="ECO:0000256" key="11">
    <source>
        <dbReference type="ARBA" id="ARBA00022990"/>
    </source>
</evidence>
<protein>
    <recommendedName>
        <fullName evidence="5">NADH dehydrogenase [ubiquinone] 1 beta subcomplex subunit 9</fullName>
    </recommendedName>
    <alternativeName>
        <fullName evidence="14">Complex I-B22</fullName>
    </alternativeName>
    <alternativeName>
        <fullName evidence="15">NADH-ubiquinone oxidoreductase B22 subunit</fullName>
    </alternativeName>
</protein>
<dbReference type="PANTHER" id="PTHR12868:SF0">
    <property type="entry name" value="NADH DEHYDROGENASE [UBIQUINONE] 1 BETA SUBCOMPLEX SUBUNIT 9"/>
    <property type="match status" value="1"/>
</dbReference>
<dbReference type="InterPro" id="IPR045292">
    <property type="entry name" value="Complex1_LYR_NDUFB9_LYRM3"/>
</dbReference>
<organism evidence="17 18">
    <name type="scientific">Catenaria anguillulae PL171</name>
    <dbReference type="NCBI Taxonomy" id="765915"/>
    <lineage>
        <taxon>Eukaryota</taxon>
        <taxon>Fungi</taxon>
        <taxon>Fungi incertae sedis</taxon>
        <taxon>Blastocladiomycota</taxon>
        <taxon>Blastocladiomycetes</taxon>
        <taxon>Blastocladiales</taxon>
        <taxon>Catenariaceae</taxon>
        <taxon>Catenaria</taxon>
    </lineage>
</organism>
<evidence type="ECO:0000313" key="18">
    <source>
        <dbReference type="Proteomes" id="UP000193411"/>
    </source>
</evidence>
<dbReference type="GO" id="GO:0006120">
    <property type="term" value="P:mitochondrial electron transport, NADH to ubiquinone"/>
    <property type="evidence" value="ECO:0007669"/>
    <property type="project" value="InterPro"/>
</dbReference>
<evidence type="ECO:0000313" key="17">
    <source>
        <dbReference type="EMBL" id="ORZ31667.1"/>
    </source>
</evidence>
<comment type="subcellular location">
    <subcellularLocation>
        <location evidence="2">Mitochondrion inner membrane</location>
        <topology evidence="2">Peripheral membrane protein</topology>
        <orientation evidence="2">Matrix side</orientation>
    </subcellularLocation>
</comment>
<keyword evidence="6" id="KW-0813">Transport</keyword>
<keyword evidence="10" id="KW-0249">Electron transport</keyword>
<dbReference type="CDD" id="cd20263">
    <property type="entry name" value="Complex1_LYR_NDUFB9_LYRM3"/>
    <property type="match status" value="1"/>
</dbReference>
<keyword evidence="9" id="KW-0999">Mitochondrion inner membrane</keyword>
<evidence type="ECO:0000256" key="4">
    <source>
        <dbReference type="ARBA" id="ARBA00011790"/>
    </source>
</evidence>
<dbReference type="OrthoDB" id="13598at2759"/>
<evidence type="ECO:0000256" key="8">
    <source>
        <dbReference type="ARBA" id="ARBA00022660"/>
    </source>
</evidence>
<dbReference type="GO" id="GO:0005743">
    <property type="term" value="C:mitochondrial inner membrane"/>
    <property type="evidence" value="ECO:0007669"/>
    <property type="project" value="UniProtKB-SubCell"/>
</dbReference>
<proteinExistence type="inferred from homology"/>
<comment type="caution">
    <text evidence="17">The sequence shown here is derived from an EMBL/GenBank/DDBJ whole genome shotgun (WGS) entry which is preliminary data.</text>
</comment>
<accession>A0A1Y2HAQ3</accession>
<evidence type="ECO:0000256" key="15">
    <source>
        <dbReference type="ARBA" id="ARBA00032528"/>
    </source>
</evidence>
<comment type="subunit">
    <text evidence="4">Mammalian complex I is composed of 45 different subunits.</text>
</comment>
<comment type="function">
    <text evidence="1">Accessory subunit of the mitochondrial membrane respiratory chain NADH dehydrogenase (Complex I), that is believed to be not involved in catalysis. Complex I functions in the transfer of electrons from NADH to the respiratory chain. The immediate electron acceptor for the enzyme is believed to be ubiquinone.</text>
</comment>
<evidence type="ECO:0000256" key="5">
    <source>
        <dbReference type="ARBA" id="ARBA00018684"/>
    </source>
</evidence>
<keyword evidence="12" id="KW-0496">Mitochondrion</keyword>
<dbReference type="PANTHER" id="PTHR12868">
    <property type="entry name" value="NADH-UBIQUINONE OXIDOREDUCTASE B22 SUBUNIT"/>
    <property type="match status" value="1"/>
</dbReference>
<keyword evidence="7" id="KW-0597">Phosphoprotein</keyword>
<evidence type="ECO:0000256" key="6">
    <source>
        <dbReference type="ARBA" id="ARBA00022448"/>
    </source>
</evidence>
<reference evidence="17 18" key="1">
    <citation type="submission" date="2016-07" db="EMBL/GenBank/DDBJ databases">
        <title>Pervasive Adenine N6-methylation of Active Genes in Fungi.</title>
        <authorList>
            <consortium name="DOE Joint Genome Institute"/>
            <person name="Mondo S.J."/>
            <person name="Dannebaum R.O."/>
            <person name="Kuo R.C."/>
            <person name="Labutti K."/>
            <person name="Haridas S."/>
            <person name="Kuo A."/>
            <person name="Salamov A."/>
            <person name="Ahrendt S.R."/>
            <person name="Lipzen A."/>
            <person name="Sullivan W."/>
            <person name="Andreopoulos W.B."/>
            <person name="Clum A."/>
            <person name="Lindquist E."/>
            <person name="Daum C."/>
            <person name="Ramamoorthy G.K."/>
            <person name="Gryganskyi A."/>
            <person name="Culley D."/>
            <person name="Magnuson J.K."/>
            <person name="James T.Y."/>
            <person name="O'Malley M.A."/>
            <person name="Stajich J.E."/>
            <person name="Spatafora J.W."/>
            <person name="Visel A."/>
            <person name="Grigoriev I.V."/>
        </authorList>
    </citation>
    <scope>NUCLEOTIDE SEQUENCE [LARGE SCALE GENOMIC DNA]</scope>
    <source>
        <strain evidence="17 18">PL171</strain>
    </source>
</reference>
<keyword evidence="18" id="KW-1185">Reference proteome</keyword>
<evidence type="ECO:0000256" key="12">
    <source>
        <dbReference type="ARBA" id="ARBA00023128"/>
    </source>
</evidence>
<sequence length="121" mass="14255">MSYSPHVVHVRALFRQSLRTAFDWSSSREGFRQSAIHIRYLFEEHRNLHNPKRLQEVIKDTEAKLAQFAHPEPYRYPTSPFGSKYERNLPVPDHVVNKGLGDYHDPAITYGKFERNFVNVD</sequence>
<dbReference type="InterPro" id="IPR008011">
    <property type="entry name" value="Complex1_LYR_dom"/>
</dbReference>
<evidence type="ECO:0000256" key="2">
    <source>
        <dbReference type="ARBA" id="ARBA00004443"/>
    </source>
</evidence>
<dbReference type="Proteomes" id="UP000193411">
    <property type="component" value="Unassembled WGS sequence"/>
</dbReference>
<evidence type="ECO:0000256" key="1">
    <source>
        <dbReference type="ARBA" id="ARBA00002920"/>
    </source>
</evidence>
<name>A0A1Y2HAQ3_9FUNG</name>
<dbReference type="Pfam" id="PF05347">
    <property type="entry name" value="Complex1_LYR"/>
    <property type="match status" value="1"/>
</dbReference>
<evidence type="ECO:0000256" key="9">
    <source>
        <dbReference type="ARBA" id="ARBA00022792"/>
    </source>
</evidence>
<keyword evidence="11" id="KW-0007">Acetylation</keyword>
<keyword evidence="13" id="KW-0472">Membrane</keyword>
<evidence type="ECO:0000259" key="16">
    <source>
        <dbReference type="Pfam" id="PF05347"/>
    </source>
</evidence>